<evidence type="ECO:0000313" key="2">
    <source>
        <dbReference type="EMBL" id="CAB5229700.1"/>
    </source>
</evidence>
<reference evidence="1" key="1">
    <citation type="submission" date="2020-05" db="EMBL/GenBank/DDBJ databases">
        <authorList>
            <person name="Chiriac C."/>
            <person name="Salcher M."/>
            <person name="Ghai R."/>
            <person name="Kavagutti S V."/>
        </authorList>
    </citation>
    <scope>NUCLEOTIDE SEQUENCE</scope>
</reference>
<evidence type="ECO:0000313" key="1">
    <source>
        <dbReference type="EMBL" id="CAB4204166.1"/>
    </source>
</evidence>
<organism evidence="1">
    <name type="scientific">uncultured Caudovirales phage</name>
    <dbReference type="NCBI Taxonomy" id="2100421"/>
    <lineage>
        <taxon>Viruses</taxon>
        <taxon>Duplodnaviria</taxon>
        <taxon>Heunggongvirae</taxon>
        <taxon>Uroviricota</taxon>
        <taxon>Caudoviricetes</taxon>
        <taxon>Peduoviridae</taxon>
        <taxon>Maltschvirus</taxon>
        <taxon>Maltschvirus maltsch</taxon>
    </lineage>
</organism>
<name>A0A6J5S6P6_9CAUD</name>
<dbReference type="EMBL" id="LR798417">
    <property type="protein sequence ID" value="CAB5229700.1"/>
    <property type="molecule type" value="Genomic_DNA"/>
</dbReference>
<sequence>MPDQLNTPIGFPVLESIEYHRAFQGGDVQMRFSVIVIVGRYLDRTAHASLDAYLSYSGATSVRAALEGDTTLGGVAQTLIVDSATNISSVSVAEADYLQLQCSVTVHA</sequence>
<proteinExistence type="predicted"/>
<protein>
    <submittedName>
        <fullName evidence="1">Uncharacterized protein</fullName>
    </submittedName>
</protein>
<dbReference type="EMBL" id="LR797342">
    <property type="protein sequence ID" value="CAB4204166.1"/>
    <property type="molecule type" value="Genomic_DNA"/>
</dbReference>
<accession>A0A6J5S6P6</accession>
<gene>
    <name evidence="1" type="ORF">UFOVP1389_31</name>
    <name evidence="2" type="ORF">UFOVP1566_13</name>
</gene>